<sequence length="208" mass="23731">MARNKQQNEKMREERKEQIQKAALQQFATKGLFATRITDIAEAAGMAQGLLYHYYKSKEEIYVELIEDALDKMNSAAFGLEEMSLPAHEKIILAIEQMLHTIESSDVFNQTSRLIAHASNSTAIPEKARQLIEEKRDIPYQVVARIMAQGQKEGTIIKYDPDELALVFWTSLNGLAIYKATRQDHTAMPDARILIKMFLEEAHYGNKD</sequence>
<gene>
    <name evidence="3" type="ORF">ASZ90_018688</name>
</gene>
<evidence type="ECO:0000256" key="1">
    <source>
        <dbReference type="ARBA" id="ARBA00023125"/>
    </source>
</evidence>
<protein>
    <submittedName>
        <fullName evidence="3">Transcriptional regulator, tetr family</fullName>
    </submittedName>
</protein>
<accession>A0A0W8E5J3</accession>
<keyword evidence="1" id="KW-0238">DNA-binding</keyword>
<dbReference type="Pfam" id="PF00440">
    <property type="entry name" value="TetR_N"/>
    <property type="match status" value="1"/>
</dbReference>
<reference evidence="3" key="1">
    <citation type="journal article" date="2015" name="Proc. Natl. Acad. Sci. U.S.A.">
        <title>Networks of energetic and metabolic interactions define dynamics in microbial communities.</title>
        <authorList>
            <person name="Embree M."/>
            <person name="Liu J.K."/>
            <person name="Al-Bassam M.M."/>
            <person name="Zengler K."/>
        </authorList>
    </citation>
    <scope>NUCLEOTIDE SEQUENCE</scope>
</reference>
<dbReference type="AlphaFoldDB" id="A0A0W8E5J3"/>
<dbReference type="InterPro" id="IPR009057">
    <property type="entry name" value="Homeodomain-like_sf"/>
</dbReference>
<dbReference type="PANTHER" id="PTHR43479">
    <property type="entry name" value="ACREF/ENVCD OPERON REPRESSOR-RELATED"/>
    <property type="match status" value="1"/>
</dbReference>
<dbReference type="Gene3D" id="1.10.10.60">
    <property type="entry name" value="Homeodomain-like"/>
    <property type="match status" value="1"/>
</dbReference>
<proteinExistence type="predicted"/>
<dbReference type="SUPFAM" id="SSF46689">
    <property type="entry name" value="Homeodomain-like"/>
    <property type="match status" value="1"/>
</dbReference>
<evidence type="ECO:0000313" key="3">
    <source>
        <dbReference type="EMBL" id="KUG03908.1"/>
    </source>
</evidence>
<name>A0A0W8E5J3_9ZZZZ</name>
<dbReference type="SUPFAM" id="SSF48498">
    <property type="entry name" value="Tetracyclin repressor-like, C-terminal domain"/>
    <property type="match status" value="1"/>
</dbReference>
<dbReference type="PROSITE" id="PS50977">
    <property type="entry name" value="HTH_TETR_2"/>
    <property type="match status" value="1"/>
</dbReference>
<feature type="domain" description="HTH tetR-type" evidence="2">
    <location>
        <begin position="13"/>
        <end position="73"/>
    </location>
</feature>
<dbReference type="EMBL" id="LNQE01001865">
    <property type="protein sequence ID" value="KUG03908.1"/>
    <property type="molecule type" value="Genomic_DNA"/>
</dbReference>
<comment type="caution">
    <text evidence="3">The sequence shown here is derived from an EMBL/GenBank/DDBJ whole genome shotgun (WGS) entry which is preliminary data.</text>
</comment>
<dbReference type="GO" id="GO:0003677">
    <property type="term" value="F:DNA binding"/>
    <property type="evidence" value="ECO:0007669"/>
    <property type="project" value="UniProtKB-KW"/>
</dbReference>
<dbReference type="InterPro" id="IPR036271">
    <property type="entry name" value="Tet_transcr_reg_TetR-rel_C_sf"/>
</dbReference>
<dbReference type="PRINTS" id="PR00455">
    <property type="entry name" value="HTHTETR"/>
</dbReference>
<evidence type="ECO:0000259" key="2">
    <source>
        <dbReference type="PROSITE" id="PS50977"/>
    </source>
</evidence>
<dbReference type="Gene3D" id="1.10.357.10">
    <property type="entry name" value="Tetracycline Repressor, domain 2"/>
    <property type="match status" value="1"/>
</dbReference>
<dbReference type="PANTHER" id="PTHR43479:SF11">
    <property type="entry name" value="ACREF_ENVCD OPERON REPRESSOR-RELATED"/>
    <property type="match status" value="1"/>
</dbReference>
<dbReference type="InterPro" id="IPR050624">
    <property type="entry name" value="HTH-type_Tx_Regulator"/>
</dbReference>
<organism evidence="3">
    <name type="scientific">hydrocarbon metagenome</name>
    <dbReference type="NCBI Taxonomy" id="938273"/>
    <lineage>
        <taxon>unclassified sequences</taxon>
        <taxon>metagenomes</taxon>
        <taxon>ecological metagenomes</taxon>
    </lineage>
</organism>
<dbReference type="InterPro" id="IPR001647">
    <property type="entry name" value="HTH_TetR"/>
</dbReference>